<comment type="similarity">
    <text evidence="1">Belongs to the CNOT2/3/5 family.</text>
</comment>
<dbReference type="InterPro" id="IPR040168">
    <property type="entry name" value="Not2/3/5"/>
</dbReference>
<evidence type="ECO:0000259" key="5">
    <source>
        <dbReference type="Pfam" id="PF04153"/>
    </source>
</evidence>
<dbReference type="GO" id="GO:0030015">
    <property type="term" value="C:CCR4-NOT core complex"/>
    <property type="evidence" value="ECO:0007669"/>
    <property type="project" value="InterPro"/>
</dbReference>
<dbReference type="GO" id="GO:0006355">
    <property type="term" value="P:regulation of DNA-templated transcription"/>
    <property type="evidence" value="ECO:0007669"/>
    <property type="project" value="InterPro"/>
</dbReference>
<feature type="domain" description="NOT2/NOT3/NOT5 C-terminal" evidence="5">
    <location>
        <begin position="319"/>
        <end position="444"/>
    </location>
</feature>
<organism evidence="6 7">
    <name type="scientific">Dinothrombium tinctorium</name>
    <dbReference type="NCBI Taxonomy" id="1965070"/>
    <lineage>
        <taxon>Eukaryota</taxon>
        <taxon>Metazoa</taxon>
        <taxon>Ecdysozoa</taxon>
        <taxon>Arthropoda</taxon>
        <taxon>Chelicerata</taxon>
        <taxon>Arachnida</taxon>
        <taxon>Acari</taxon>
        <taxon>Acariformes</taxon>
        <taxon>Trombidiformes</taxon>
        <taxon>Prostigmata</taxon>
        <taxon>Anystina</taxon>
        <taxon>Parasitengona</taxon>
        <taxon>Trombidioidea</taxon>
        <taxon>Trombidiidae</taxon>
        <taxon>Dinothrombium</taxon>
    </lineage>
</organism>
<evidence type="ECO:0000256" key="3">
    <source>
        <dbReference type="ARBA" id="ARBA00023163"/>
    </source>
</evidence>
<dbReference type="FunFam" id="2.30.30.1020:FF:000005">
    <property type="entry name" value="Regena, isoform C"/>
    <property type="match status" value="1"/>
</dbReference>
<dbReference type="Proteomes" id="UP000285301">
    <property type="component" value="Unassembled WGS sequence"/>
</dbReference>
<dbReference type="InterPro" id="IPR007282">
    <property type="entry name" value="NOT2/3/5_C"/>
</dbReference>
<feature type="compositionally biased region" description="Low complexity" evidence="4">
    <location>
        <begin position="206"/>
        <end position="250"/>
    </location>
</feature>
<feature type="region of interest" description="Disordered" evidence="4">
    <location>
        <begin position="131"/>
        <end position="269"/>
    </location>
</feature>
<keyword evidence="3" id="KW-0804">Transcription</keyword>
<proteinExistence type="inferred from homology"/>
<reference evidence="6 7" key="1">
    <citation type="journal article" date="2018" name="Gigascience">
        <title>Genomes of trombidid mites reveal novel predicted allergens and laterally-transferred genes associated with secondary metabolism.</title>
        <authorList>
            <person name="Dong X."/>
            <person name="Chaisiri K."/>
            <person name="Xia D."/>
            <person name="Armstrong S.D."/>
            <person name="Fang Y."/>
            <person name="Donnelly M.J."/>
            <person name="Kadowaki T."/>
            <person name="McGarry J.W."/>
            <person name="Darby A.C."/>
            <person name="Makepeace B.L."/>
        </authorList>
    </citation>
    <scope>NUCLEOTIDE SEQUENCE [LARGE SCALE GENOMIC DNA]</scope>
    <source>
        <strain evidence="6">UoL-WK</strain>
    </source>
</reference>
<keyword evidence="7" id="KW-1185">Reference proteome</keyword>
<protein>
    <recommendedName>
        <fullName evidence="5">NOT2/NOT3/NOT5 C-terminal domain-containing protein</fullName>
    </recommendedName>
</protein>
<gene>
    <name evidence="6" type="ORF">B4U79_08622</name>
</gene>
<dbReference type="PANTHER" id="PTHR23326">
    <property type="entry name" value="CCR4 NOT-RELATED"/>
    <property type="match status" value="1"/>
</dbReference>
<evidence type="ECO:0000256" key="2">
    <source>
        <dbReference type="ARBA" id="ARBA00023015"/>
    </source>
</evidence>
<feature type="compositionally biased region" description="Gly residues" evidence="4">
    <location>
        <begin position="155"/>
        <end position="168"/>
    </location>
</feature>
<accession>A0A443QRX5</accession>
<dbReference type="Gene3D" id="2.30.30.1020">
    <property type="entry name" value="CCR4-NOT complex subunit 2/3/5, C-terminal domain"/>
    <property type="match status" value="1"/>
</dbReference>
<dbReference type="STRING" id="1965070.A0A443QRX5"/>
<keyword evidence="2" id="KW-0805">Transcription regulation</keyword>
<dbReference type="OrthoDB" id="25391at2759"/>
<name>A0A443QRX5_9ACAR</name>
<sequence length="470" mass="49745">MSSPSPGPNLTNAQAAAVAAGILGGGGASRRVSTNFMGGLSALGQSGPLPASSNPPRALTPPAQHSPNSFLANLSNRLMQRTIGSQYPSSIARNNFSDIFDPVGFSSAAGSTNSLLANFRTVSGGHHNFGIPTGAGSGAPPSTIDLSEFPSLGGTSTGGSLLGGGSGAPGSSRPAYVGMVKDVTPSSSSSSEFTIHSEDFPALPGSNPNMHMSSNHDSNNQSNVTSGGLSGILGSSSVGNDVSSSGIGSSAKNLKRGIQTSKDGRVTNIPPGMVTDQFGMVGLLTFIRAAESDPNLVSLALGTDLTTLKLDLNSQENLYSTFPGPWSDQPLKPHEIDYPVPQEYLINHQIRDKLAPIKLTRYGDDTLFFLFYMFPNDMIQVAAASELYIRDWRYHKDEKVWITRAPGMPPIEKTPTYERGTYYFFDAVNWRRIAKEFHLDYDRLENRPPSASFNHVSNAPVVAGSGIVTM</sequence>
<dbReference type="AlphaFoldDB" id="A0A443QRX5"/>
<evidence type="ECO:0000256" key="1">
    <source>
        <dbReference type="ARBA" id="ARBA00007682"/>
    </source>
</evidence>
<evidence type="ECO:0000313" key="7">
    <source>
        <dbReference type="Proteomes" id="UP000285301"/>
    </source>
</evidence>
<evidence type="ECO:0000256" key="4">
    <source>
        <dbReference type="SAM" id="MobiDB-lite"/>
    </source>
</evidence>
<comment type="caution">
    <text evidence="6">The sequence shown here is derived from an EMBL/GenBank/DDBJ whole genome shotgun (WGS) entry which is preliminary data.</text>
</comment>
<dbReference type="EMBL" id="NCKU01004562">
    <property type="protein sequence ID" value="RWS05766.1"/>
    <property type="molecule type" value="Genomic_DNA"/>
</dbReference>
<evidence type="ECO:0000313" key="6">
    <source>
        <dbReference type="EMBL" id="RWS05766.1"/>
    </source>
</evidence>
<dbReference type="GO" id="GO:2000036">
    <property type="term" value="P:regulation of stem cell population maintenance"/>
    <property type="evidence" value="ECO:0007669"/>
    <property type="project" value="UniProtKB-ARBA"/>
</dbReference>
<dbReference type="Pfam" id="PF04153">
    <property type="entry name" value="NOT2_3_5_C"/>
    <property type="match status" value="1"/>
</dbReference>
<dbReference type="InterPro" id="IPR038635">
    <property type="entry name" value="CCR4-NOT_su2/3/5_C_sf"/>
</dbReference>